<dbReference type="InterPro" id="IPR008207">
    <property type="entry name" value="Sig_transdc_His_kin_Hpt_dom"/>
</dbReference>
<dbReference type="SUPFAM" id="SSF47226">
    <property type="entry name" value="Histidine-containing phosphotransfer domain, HPT domain"/>
    <property type="match status" value="1"/>
</dbReference>
<proteinExistence type="predicted"/>
<dbReference type="EMBL" id="JAAAWP010000002">
    <property type="protein sequence ID" value="NDW20775.1"/>
    <property type="molecule type" value="Genomic_DNA"/>
</dbReference>
<dbReference type="Gene3D" id="1.20.120.160">
    <property type="entry name" value="HPT domain"/>
    <property type="match status" value="1"/>
</dbReference>
<organism evidence="4 5">
    <name type="scientific">Alteromonas hispanica</name>
    <dbReference type="NCBI Taxonomy" id="315421"/>
    <lineage>
        <taxon>Bacteria</taxon>
        <taxon>Pseudomonadati</taxon>
        <taxon>Pseudomonadota</taxon>
        <taxon>Gammaproteobacteria</taxon>
        <taxon>Alteromonadales</taxon>
        <taxon>Alteromonadaceae</taxon>
        <taxon>Alteromonas/Salinimonas group</taxon>
        <taxon>Alteromonas</taxon>
    </lineage>
</organism>
<keyword evidence="4" id="KW-0808">Transferase</keyword>
<protein>
    <submittedName>
        <fullName evidence="4">Histidine kinase</fullName>
    </submittedName>
</protein>
<sequence>MDKSTTLVDIEFGLSQLSGNKKLLFTLLGKFTDEYRTLDTDLQGLVESQQYDDAYSLIHTLKGVTGNLGLFALHNASKPVESAIRNDKELPNDYSSFVVLLNETVSNIDTLTAESTSDNSANAKASNAPVNSAAAERARKQLTSALKASEFISQSTLEEWLSAMGIENEKREAIIDAVDELDYEEALSELDAK</sequence>
<dbReference type="PROSITE" id="PS50894">
    <property type="entry name" value="HPT"/>
    <property type="match status" value="1"/>
</dbReference>
<dbReference type="GO" id="GO:0000160">
    <property type="term" value="P:phosphorelay signal transduction system"/>
    <property type="evidence" value="ECO:0007669"/>
    <property type="project" value="UniProtKB-KW"/>
</dbReference>
<evidence type="ECO:0000313" key="5">
    <source>
        <dbReference type="Proteomes" id="UP000478837"/>
    </source>
</evidence>
<keyword evidence="1" id="KW-0902">Two-component regulatory system</keyword>
<feature type="domain" description="HPt" evidence="3">
    <location>
        <begin position="20"/>
        <end position="115"/>
    </location>
</feature>
<name>A0A6L9MS98_9ALTE</name>
<dbReference type="AlphaFoldDB" id="A0A6L9MS98"/>
<keyword evidence="4" id="KW-0418">Kinase</keyword>
<dbReference type="Proteomes" id="UP000478837">
    <property type="component" value="Unassembled WGS sequence"/>
</dbReference>
<dbReference type="Pfam" id="PF01627">
    <property type="entry name" value="Hpt"/>
    <property type="match status" value="1"/>
</dbReference>
<reference evidence="4 5" key="1">
    <citation type="submission" date="2020-01" db="EMBL/GenBank/DDBJ databases">
        <title>Genomes of bacteria type strains.</title>
        <authorList>
            <person name="Chen J."/>
            <person name="Zhu S."/>
            <person name="Yang J."/>
        </authorList>
    </citation>
    <scope>NUCLEOTIDE SEQUENCE [LARGE SCALE GENOMIC DNA]</scope>
    <source>
        <strain evidence="4 5">LMG 22958</strain>
    </source>
</reference>
<dbReference type="RefSeq" id="WP_163110421.1">
    <property type="nucleotide sequence ID" value="NZ_JAAAWP010000002.1"/>
</dbReference>
<accession>A0A6L9MS98</accession>
<feature type="modified residue" description="Phosphohistidine" evidence="2">
    <location>
        <position position="59"/>
    </location>
</feature>
<dbReference type="GO" id="GO:0004672">
    <property type="term" value="F:protein kinase activity"/>
    <property type="evidence" value="ECO:0007669"/>
    <property type="project" value="UniProtKB-ARBA"/>
</dbReference>
<keyword evidence="2" id="KW-0597">Phosphoprotein</keyword>
<evidence type="ECO:0000256" key="2">
    <source>
        <dbReference type="PROSITE-ProRule" id="PRU00110"/>
    </source>
</evidence>
<keyword evidence="5" id="KW-1185">Reference proteome</keyword>
<evidence type="ECO:0000313" key="4">
    <source>
        <dbReference type="EMBL" id="NDW20775.1"/>
    </source>
</evidence>
<comment type="caution">
    <text evidence="4">The sequence shown here is derived from an EMBL/GenBank/DDBJ whole genome shotgun (WGS) entry which is preliminary data.</text>
</comment>
<dbReference type="InterPro" id="IPR036641">
    <property type="entry name" value="HPT_dom_sf"/>
</dbReference>
<gene>
    <name evidence="4" type="ORF">GTW09_04485</name>
</gene>
<evidence type="ECO:0000256" key="1">
    <source>
        <dbReference type="ARBA" id="ARBA00023012"/>
    </source>
</evidence>
<evidence type="ECO:0000259" key="3">
    <source>
        <dbReference type="PROSITE" id="PS50894"/>
    </source>
</evidence>